<dbReference type="Gene3D" id="3.40.50.2000">
    <property type="entry name" value="Glycogen Phosphorylase B"/>
    <property type="match status" value="2"/>
</dbReference>
<reference evidence="2" key="1">
    <citation type="submission" date="2015-10" db="EMBL/GenBank/DDBJ databases">
        <title>Niche specialization of a soil ammonia-oxidizing archaeon, Candidatus Nitrosocosmicus oleophilus.</title>
        <authorList>
            <person name="Jung M.-Y."/>
            <person name="Rhee S.-K."/>
        </authorList>
    </citation>
    <scope>NUCLEOTIDE SEQUENCE [LARGE SCALE GENOMIC DNA]</scope>
    <source>
        <strain evidence="2">MY3</strain>
    </source>
</reference>
<gene>
    <name evidence="1" type="ORF">NMY3_02177</name>
</gene>
<dbReference type="PANTHER" id="PTHR12526:SF572">
    <property type="entry name" value="BLL5144 PROTEIN"/>
    <property type="match status" value="1"/>
</dbReference>
<organism evidence="1 2">
    <name type="scientific">Candidatus Nitrosocosmicus oleophilus</name>
    <dbReference type="NCBI Taxonomy" id="1353260"/>
    <lineage>
        <taxon>Archaea</taxon>
        <taxon>Nitrososphaerota</taxon>
        <taxon>Nitrososphaeria</taxon>
        <taxon>Nitrososphaerales</taxon>
        <taxon>Nitrososphaeraceae</taxon>
        <taxon>Candidatus Nitrosocosmicus</taxon>
    </lineage>
</organism>
<dbReference type="KEGG" id="taa:NMY3_02177"/>
<evidence type="ECO:0000313" key="1">
    <source>
        <dbReference type="EMBL" id="ALI36377.1"/>
    </source>
</evidence>
<dbReference type="PANTHER" id="PTHR12526">
    <property type="entry name" value="GLYCOSYLTRANSFERASE"/>
    <property type="match status" value="1"/>
</dbReference>
<name>A0A654LZG2_9ARCH</name>
<keyword evidence="2" id="KW-1185">Reference proteome</keyword>
<protein>
    <recommendedName>
        <fullName evidence="3">Glycosyltransferase subfamily 4-like N-terminal domain-containing protein</fullName>
    </recommendedName>
</protein>
<evidence type="ECO:0000313" key="2">
    <source>
        <dbReference type="Proteomes" id="UP000058925"/>
    </source>
</evidence>
<dbReference type="EMBL" id="CP012850">
    <property type="protein sequence ID" value="ALI36377.1"/>
    <property type="molecule type" value="Genomic_DNA"/>
</dbReference>
<proteinExistence type="predicted"/>
<dbReference type="Proteomes" id="UP000058925">
    <property type="component" value="Chromosome"/>
</dbReference>
<dbReference type="SUPFAM" id="SSF53756">
    <property type="entry name" value="UDP-Glycosyltransferase/glycogen phosphorylase"/>
    <property type="match status" value="1"/>
</dbReference>
<dbReference type="AlphaFoldDB" id="A0A654LZG2"/>
<evidence type="ECO:0008006" key="3">
    <source>
        <dbReference type="Google" id="ProtNLM"/>
    </source>
</evidence>
<accession>A0A654LZG2</accession>
<sequence length="405" mass="46794">MHPNLKIMMVSTEYPPMHGGVGRFTYNLVKSLRLINLEVRVVSDLHGTGDYHGISPFNKQNSEILQSITQEYKPDIVHIQHEHGLYGFNLNPLLPFLTNTGLDKFYDKCTVPIVTTFHTSMCFKQWMQLIDTKNGNSKDWMRLNLLYKYWKQLINYSSLHRINKQIMSKSAYGIVFSNHMKSLIPGTNIVYHGSTPWPTTIDTTQKEARKKLGLPQTGRLALAQGFFTSTKGWDIIKNMRMPLNWKLVVNYSKNFYNTEGADLDLKNSKINDQIINLGKQYLTEEELSLLFISSDATFLPYKVSSGSGIMFDGLGHGKPFISSNLDFFKEFTQFGLGIVSSRTPYSFQKAFVKLEKNYKKFETNVKEFKRNLDWNTIARQHYLIYENILEKQNASKKISQERITN</sequence>